<evidence type="ECO:0000313" key="3">
    <source>
        <dbReference type="EMBL" id="TRX03846.1"/>
    </source>
</evidence>
<dbReference type="InterPro" id="IPR018973">
    <property type="entry name" value="MZB"/>
</dbReference>
<dbReference type="EMBL" id="RYFG02000004">
    <property type="protein sequence ID" value="TRX03846.1"/>
    <property type="molecule type" value="Genomic_DNA"/>
</dbReference>
<feature type="domain" description="MrfA-like Zn-binding" evidence="2">
    <location>
        <begin position="502"/>
        <end position="582"/>
    </location>
</feature>
<protein>
    <submittedName>
        <fullName evidence="3">DUF1998 domain-containing protein</fullName>
    </submittedName>
</protein>
<evidence type="ECO:0000313" key="4">
    <source>
        <dbReference type="Proteomes" id="UP000733744"/>
    </source>
</evidence>
<organism evidence="3 4">
    <name type="scientific">Candidatus Methylobacter oryzae</name>
    <dbReference type="NCBI Taxonomy" id="2497749"/>
    <lineage>
        <taxon>Bacteria</taxon>
        <taxon>Pseudomonadati</taxon>
        <taxon>Pseudomonadota</taxon>
        <taxon>Gammaproteobacteria</taxon>
        <taxon>Methylococcales</taxon>
        <taxon>Methylococcaceae</taxon>
        <taxon>Methylobacter</taxon>
    </lineage>
</organism>
<feature type="region of interest" description="Disordered" evidence="1">
    <location>
        <begin position="1"/>
        <end position="21"/>
    </location>
</feature>
<sequence>MNNVPPHPANYLQRAGRAGRRQETRSLAFTLCKENPHERTVFNRPLWPFTTYIKAPYITLNSSKIVQRHVNSLLFSYFLKQVIDVAQQQNTKLDCGWFFCQDEDGKSQLERFCVWLEECDLTGIPENLERGLKALIYKTILAGTSSTNLTHQAILIISSIKNKWLSEYQPLQAEFNALNSNIGENNPYKKRIEKDLERLKGEYLLAELATRGFLPCYGFPTGIAYFDPYSVHDYQRRNHKKDDKREDNLSRIREKPTRDLSIAIREYAPGCDIVLNGLAYRSAGLSLSWHSPESCSNETQKLITAWRCDHCGAIDNALSSVSSSVCNDCGGLLNPEHKREFIEPAGFAVDFYSSPHTDVSAQHYVPVKDPWVTARDRLRPLSNPQLGQFRAGSRGDIFYHSSGEHEHGYALCWHCGRADSMTAENKLPEVFLKPHRKLRGRPEGETDAWCSGNDSEFAIKTNLHLGYVDHTDVFELYLKNSNEQTFLDYRNEDSKKIAWTLSVVLRQALADILGINVDEMGYTVKPTKLTGCSHPVAAIVLYDKSSGGAGFASSAYRYFDELFVKAKEYLKCNCQGVCQNCLLGFDTRFHIDYLDRLLAASYLNEEFIRLLALPEELKLLGGASRYCPETLFIEIRDAANHGATELHVFLQGQQSDWEINESQLLERCYRWKQLYAKVVLFVNASLQPLSEAAKEELRVLHRLGITIAIIDDGKVMLKDSACIVAQTLSDTAIKTFAHSLKQTAIPTQNWLTLPDSVLISADNYPLMPILEYLNEEALKPNTGNGDIEIEMLSECNGPLTQFAEQFWQHVLGCHPLLQQHVLSDELSSLHYSDRYLFSPWSVMLIAELIDGLKRLMKSNWTKPKIVINTFVKRESNNQKRGLLADWTDDNIRLDVITTYFKAMDENCVVNAASDTPHGRVMELTWRSGKTTHIRLDQGVGYWAIGDNAPWFDDNLSDSKQQVEKMMQLLIKLNIRNGKDFPTQIFVKER</sequence>
<name>A0ABY3CIB0_9GAMM</name>
<keyword evidence="4" id="KW-1185">Reference proteome</keyword>
<dbReference type="PANTHER" id="PTHR47957:SF3">
    <property type="entry name" value="ATP-DEPENDENT HELICASE HRQ1"/>
    <property type="match status" value="1"/>
</dbReference>
<reference evidence="3 4" key="1">
    <citation type="journal article" date="2019" name="Antonie Van Leeuwenhoek">
        <title>Description of 'Ca. Methylobacter oryzae' KRF1, a novel species from the environmentally important Methylobacter clade 2.</title>
        <authorList>
            <person name="Khatri K."/>
            <person name="Mohite J.A."/>
            <person name="Pandit P.S."/>
            <person name="Bahulikar R."/>
            <person name="Rahalkar M.C."/>
        </authorList>
    </citation>
    <scope>NUCLEOTIDE SEQUENCE [LARGE SCALE GENOMIC DNA]</scope>
    <source>
        <strain evidence="3 4">KRF1</strain>
    </source>
</reference>
<proteinExistence type="predicted"/>
<dbReference type="RefSeq" id="WP_127029630.1">
    <property type="nucleotide sequence ID" value="NZ_RYFG02000004.1"/>
</dbReference>
<evidence type="ECO:0000259" key="2">
    <source>
        <dbReference type="Pfam" id="PF09369"/>
    </source>
</evidence>
<comment type="caution">
    <text evidence="3">The sequence shown here is derived from an EMBL/GenBank/DDBJ whole genome shotgun (WGS) entry which is preliminary data.</text>
</comment>
<evidence type="ECO:0000256" key="1">
    <source>
        <dbReference type="SAM" id="MobiDB-lite"/>
    </source>
</evidence>
<dbReference type="Proteomes" id="UP000733744">
    <property type="component" value="Unassembled WGS sequence"/>
</dbReference>
<accession>A0ABY3CIB0</accession>
<dbReference type="PANTHER" id="PTHR47957">
    <property type="entry name" value="ATP-DEPENDENT HELICASE HRQ1"/>
    <property type="match status" value="1"/>
</dbReference>
<gene>
    <name evidence="3" type="ORF">EKO24_000185</name>
</gene>
<dbReference type="Pfam" id="PF09369">
    <property type="entry name" value="MZB"/>
    <property type="match status" value="1"/>
</dbReference>